<dbReference type="GO" id="GO:0006352">
    <property type="term" value="P:DNA-templated transcription initiation"/>
    <property type="evidence" value="ECO:0007669"/>
    <property type="project" value="InterPro"/>
</dbReference>
<sequence>MWDLQSLFIKHAREIDRFLRRRGHSPETAADLTQDTFLRILTAVPDEGTADHNPKAYLYQVSRNLSINHARRERLASTVDLSDDAVAQYADPAPSAETVVYDRQRLKLTEAALGELPERTRVAFELHRLADRTISDVAQELDLSTTRTWALIREAYRHIVTRTGGI</sequence>
<keyword evidence="3" id="KW-0731">Sigma factor</keyword>
<evidence type="ECO:0000256" key="3">
    <source>
        <dbReference type="ARBA" id="ARBA00023082"/>
    </source>
</evidence>
<dbReference type="InterPro" id="IPR039425">
    <property type="entry name" value="RNA_pol_sigma-70-like"/>
</dbReference>
<comment type="caution">
    <text evidence="7">The sequence shown here is derived from an EMBL/GenBank/DDBJ whole genome shotgun (WGS) entry which is preliminary data.</text>
</comment>
<dbReference type="Pfam" id="PF08281">
    <property type="entry name" value="Sigma70_r4_2"/>
    <property type="match status" value="1"/>
</dbReference>
<dbReference type="GO" id="GO:0003677">
    <property type="term" value="F:DNA binding"/>
    <property type="evidence" value="ECO:0007669"/>
    <property type="project" value="InterPro"/>
</dbReference>
<dbReference type="InterPro" id="IPR036388">
    <property type="entry name" value="WH-like_DNA-bd_sf"/>
</dbReference>
<evidence type="ECO:0000256" key="4">
    <source>
        <dbReference type="ARBA" id="ARBA00023163"/>
    </source>
</evidence>
<dbReference type="Gene3D" id="1.10.10.10">
    <property type="entry name" value="Winged helix-like DNA-binding domain superfamily/Winged helix DNA-binding domain"/>
    <property type="match status" value="1"/>
</dbReference>
<proteinExistence type="inferred from homology"/>
<dbReference type="PANTHER" id="PTHR43133:SF63">
    <property type="entry name" value="RNA POLYMERASE SIGMA FACTOR FECI-RELATED"/>
    <property type="match status" value="1"/>
</dbReference>
<dbReference type="AlphaFoldDB" id="A0A840N5R2"/>
<dbReference type="SUPFAM" id="SSF88946">
    <property type="entry name" value="Sigma2 domain of RNA polymerase sigma factors"/>
    <property type="match status" value="1"/>
</dbReference>
<organism evidence="7 8">
    <name type="scientific">Afipia massiliensis</name>
    <dbReference type="NCBI Taxonomy" id="211460"/>
    <lineage>
        <taxon>Bacteria</taxon>
        <taxon>Pseudomonadati</taxon>
        <taxon>Pseudomonadota</taxon>
        <taxon>Alphaproteobacteria</taxon>
        <taxon>Hyphomicrobiales</taxon>
        <taxon>Nitrobacteraceae</taxon>
        <taxon>Afipia</taxon>
    </lineage>
</organism>
<dbReference type="InterPro" id="IPR007627">
    <property type="entry name" value="RNA_pol_sigma70_r2"/>
</dbReference>
<accession>A0A840N5R2</accession>
<reference evidence="7 8" key="1">
    <citation type="submission" date="2020-08" db="EMBL/GenBank/DDBJ databases">
        <title>Genomic Encyclopedia of Type Strains, Phase IV (KMG-IV): sequencing the most valuable type-strain genomes for metagenomic binning, comparative biology and taxonomic classification.</title>
        <authorList>
            <person name="Goeker M."/>
        </authorList>
    </citation>
    <scope>NUCLEOTIDE SEQUENCE [LARGE SCALE GENOMIC DNA]</scope>
    <source>
        <strain evidence="7 8">DSM 17498</strain>
    </source>
</reference>
<dbReference type="Pfam" id="PF04542">
    <property type="entry name" value="Sigma70_r2"/>
    <property type="match status" value="1"/>
</dbReference>
<dbReference type="InterPro" id="IPR014284">
    <property type="entry name" value="RNA_pol_sigma-70_dom"/>
</dbReference>
<evidence type="ECO:0000259" key="5">
    <source>
        <dbReference type="Pfam" id="PF04542"/>
    </source>
</evidence>
<dbReference type="PANTHER" id="PTHR43133">
    <property type="entry name" value="RNA POLYMERASE ECF-TYPE SIGMA FACTO"/>
    <property type="match status" value="1"/>
</dbReference>
<feature type="domain" description="RNA polymerase sigma factor 70 region 4 type 2" evidence="6">
    <location>
        <begin position="110"/>
        <end position="158"/>
    </location>
</feature>
<dbReference type="InterPro" id="IPR013249">
    <property type="entry name" value="RNA_pol_sigma70_r4_t2"/>
</dbReference>
<evidence type="ECO:0000313" key="8">
    <source>
        <dbReference type="Proteomes" id="UP000521227"/>
    </source>
</evidence>
<evidence type="ECO:0000256" key="2">
    <source>
        <dbReference type="ARBA" id="ARBA00023015"/>
    </source>
</evidence>
<dbReference type="Proteomes" id="UP000521227">
    <property type="component" value="Unassembled WGS sequence"/>
</dbReference>
<name>A0A840N5R2_9BRAD</name>
<evidence type="ECO:0000256" key="1">
    <source>
        <dbReference type="ARBA" id="ARBA00010641"/>
    </source>
</evidence>
<keyword evidence="4" id="KW-0804">Transcription</keyword>
<gene>
    <name evidence="7" type="ORF">HNQ36_003907</name>
</gene>
<dbReference type="NCBIfam" id="TIGR02937">
    <property type="entry name" value="sigma70-ECF"/>
    <property type="match status" value="1"/>
</dbReference>
<comment type="similarity">
    <text evidence="1">Belongs to the sigma-70 factor family. ECF subfamily.</text>
</comment>
<protein>
    <submittedName>
        <fullName evidence="7">RNA polymerase sigma-70 factor (ECF subfamily)</fullName>
    </submittedName>
</protein>
<dbReference type="InterPro" id="IPR013325">
    <property type="entry name" value="RNA_pol_sigma_r2"/>
</dbReference>
<dbReference type="InterPro" id="IPR013324">
    <property type="entry name" value="RNA_pol_sigma_r3/r4-like"/>
</dbReference>
<evidence type="ECO:0000259" key="6">
    <source>
        <dbReference type="Pfam" id="PF08281"/>
    </source>
</evidence>
<dbReference type="EMBL" id="JACHIJ010000005">
    <property type="protein sequence ID" value="MBB5053907.1"/>
    <property type="molecule type" value="Genomic_DNA"/>
</dbReference>
<dbReference type="RefSeq" id="WP_184087607.1">
    <property type="nucleotide sequence ID" value="NZ_JACHIJ010000005.1"/>
</dbReference>
<dbReference type="SUPFAM" id="SSF88659">
    <property type="entry name" value="Sigma3 and sigma4 domains of RNA polymerase sigma factors"/>
    <property type="match status" value="1"/>
</dbReference>
<evidence type="ECO:0000313" key="7">
    <source>
        <dbReference type="EMBL" id="MBB5053907.1"/>
    </source>
</evidence>
<feature type="domain" description="RNA polymerase sigma-70 region 2" evidence="5">
    <location>
        <begin position="7"/>
        <end position="74"/>
    </location>
</feature>
<keyword evidence="2" id="KW-0805">Transcription regulation</keyword>
<dbReference type="Gene3D" id="1.10.1740.10">
    <property type="match status" value="1"/>
</dbReference>
<dbReference type="GO" id="GO:0016987">
    <property type="term" value="F:sigma factor activity"/>
    <property type="evidence" value="ECO:0007669"/>
    <property type="project" value="UniProtKB-KW"/>
</dbReference>